<keyword evidence="11" id="KW-0131">Cell cycle</keyword>
<feature type="domain" description="Histidine kinase" evidence="14">
    <location>
        <begin position="75"/>
        <end position="295"/>
    </location>
</feature>
<evidence type="ECO:0000256" key="2">
    <source>
        <dbReference type="ARBA" id="ARBA00004370"/>
    </source>
</evidence>
<dbReference type="InterPro" id="IPR003594">
    <property type="entry name" value="HATPase_dom"/>
</dbReference>
<dbReference type="FunFam" id="1.10.287.130:FF:000038">
    <property type="entry name" value="Sensory transduction histidine kinase"/>
    <property type="match status" value="1"/>
</dbReference>
<dbReference type="AlphaFoldDB" id="A0A839UPB4"/>
<feature type="coiled-coil region" evidence="13">
    <location>
        <begin position="38"/>
        <end position="65"/>
    </location>
</feature>
<dbReference type="CDD" id="cd16922">
    <property type="entry name" value="HATPase_EvgS-ArcB-TorS-like"/>
    <property type="match status" value="1"/>
</dbReference>
<keyword evidence="16" id="KW-0238">DNA-binding</keyword>
<gene>
    <name evidence="16" type="ORF">FHS30_002816</name>
</gene>
<dbReference type="Pfam" id="PF02518">
    <property type="entry name" value="HATPase_c"/>
    <property type="match status" value="1"/>
</dbReference>
<dbReference type="SUPFAM" id="SSF55874">
    <property type="entry name" value="ATPase domain of HSP90 chaperone/DNA topoisomerase II/histidine kinase"/>
    <property type="match status" value="1"/>
</dbReference>
<keyword evidence="9" id="KW-0902">Two-component regulatory system</keyword>
<dbReference type="Pfam" id="PF00512">
    <property type="entry name" value="HisKA"/>
    <property type="match status" value="1"/>
</dbReference>
<dbReference type="GO" id="GO:0009927">
    <property type="term" value="F:histidine phosphotransfer kinase activity"/>
    <property type="evidence" value="ECO:0007669"/>
    <property type="project" value="TreeGrafter"/>
</dbReference>
<evidence type="ECO:0000256" key="5">
    <source>
        <dbReference type="ARBA" id="ARBA00022679"/>
    </source>
</evidence>
<evidence type="ECO:0000256" key="6">
    <source>
        <dbReference type="ARBA" id="ARBA00022741"/>
    </source>
</evidence>
<dbReference type="PRINTS" id="PR00344">
    <property type="entry name" value="BCTRLSENSOR"/>
</dbReference>
<evidence type="ECO:0000256" key="13">
    <source>
        <dbReference type="SAM" id="Coils"/>
    </source>
</evidence>
<dbReference type="EC" id="2.7.13.3" evidence="3"/>
<dbReference type="Proteomes" id="UP000559987">
    <property type="component" value="Unassembled WGS sequence"/>
</dbReference>
<evidence type="ECO:0000256" key="7">
    <source>
        <dbReference type="ARBA" id="ARBA00022777"/>
    </source>
</evidence>
<dbReference type="InterPro" id="IPR011006">
    <property type="entry name" value="CheY-like_superfamily"/>
</dbReference>
<dbReference type="InterPro" id="IPR003661">
    <property type="entry name" value="HisK_dim/P_dom"/>
</dbReference>
<dbReference type="SUPFAM" id="SSF52172">
    <property type="entry name" value="CheY-like"/>
    <property type="match status" value="2"/>
</dbReference>
<dbReference type="GO" id="GO:0005524">
    <property type="term" value="F:ATP binding"/>
    <property type="evidence" value="ECO:0007669"/>
    <property type="project" value="UniProtKB-KW"/>
</dbReference>
<keyword evidence="7 16" id="KW-0418">Kinase</keyword>
<comment type="caution">
    <text evidence="16">The sequence shown here is derived from an EMBL/GenBank/DDBJ whole genome shotgun (WGS) entry which is preliminary data.</text>
</comment>
<evidence type="ECO:0000313" key="17">
    <source>
        <dbReference type="Proteomes" id="UP000559987"/>
    </source>
</evidence>
<keyword evidence="8" id="KW-0067">ATP-binding</keyword>
<keyword evidence="10" id="KW-0472">Membrane</keyword>
<name>A0A839UPB4_9GAMM</name>
<dbReference type="InterPro" id="IPR004358">
    <property type="entry name" value="Sig_transdc_His_kin-like_C"/>
</dbReference>
<evidence type="ECO:0000259" key="14">
    <source>
        <dbReference type="PROSITE" id="PS50109"/>
    </source>
</evidence>
<dbReference type="SUPFAM" id="SSF47384">
    <property type="entry name" value="Homodimeric domain of signal transducing histidine kinase"/>
    <property type="match status" value="1"/>
</dbReference>
<dbReference type="InterPro" id="IPR005467">
    <property type="entry name" value="His_kinase_dom"/>
</dbReference>
<feature type="domain" description="Response regulatory" evidence="15">
    <location>
        <begin position="438"/>
        <end position="554"/>
    </location>
</feature>
<dbReference type="CDD" id="cd00082">
    <property type="entry name" value="HisKA"/>
    <property type="match status" value="1"/>
</dbReference>
<dbReference type="GO" id="GO:0005886">
    <property type="term" value="C:plasma membrane"/>
    <property type="evidence" value="ECO:0007669"/>
    <property type="project" value="TreeGrafter"/>
</dbReference>
<reference evidence="16 17" key="1">
    <citation type="submission" date="2020-08" db="EMBL/GenBank/DDBJ databases">
        <title>Genomic Encyclopedia of Type Strains, Phase III (KMG-III): the genomes of soil and plant-associated and newly described type strains.</title>
        <authorList>
            <person name="Whitman W."/>
        </authorList>
    </citation>
    <scope>NUCLEOTIDE SEQUENCE [LARGE SCALE GENOMIC DNA]</scope>
    <source>
        <strain evidence="16 17">CECT 8571</strain>
    </source>
</reference>
<dbReference type="PROSITE" id="PS50110">
    <property type="entry name" value="RESPONSE_REGULATORY"/>
    <property type="match status" value="2"/>
</dbReference>
<dbReference type="InterPro" id="IPR036890">
    <property type="entry name" value="HATPase_C_sf"/>
</dbReference>
<evidence type="ECO:0000256" key="4">
    <source>
        <dbReference type="ARBA" id="ARBA00022553"/>
    </source>
</evidence>
<keyword evidence="17" id="KW-1185">Reference proteome</keyword>
<dbReference type="SMART" id="SM00388">
    <property type="entry name" value="HisKA"/>
    <property type="match status" value="1"/>
</dbReference>
<evidence type="ECO:0000256" key="8">
    <source>
        <dbReference type="ARBA" id="ARBA00022840"/>
    </source>
</evidence>
<evidence type="ECO:0000256" key="11">
    <source>
        <dbReference type="ARBA" id="ARBA00023306"/>
    </source>
</evidence>
<accession>A0A839UPB4</accession>
<keyword evidence="6" id="KW-0547">Nucleotide-binding</keyword>
<comment type="subcellular location">
    <subcellularLocation>
        <location evidence="2">Membrane</location>
    </subcellularLocation>
</comment>
<dbReference type="PANTHER" id="PTHR43047:SF72">
    <property type="entry name" value="OSMOSENSING HISTIDINE PROTEIN KINASE SLN1"/>
    <property type="match status" value="1"/>
</dbReference>
<dbReference type="Gene3D" id="3.30.565.10">
    <property type="entry name" value="Histidine kinase-like ATPase, C-terminal domain"/>
    <property type="match status" value="1"/>
</dbReference>
<dbReference type="Gene3D" id="1.10.287.130">
    <property type="match status" value="1"/>
</dbReference>
<protein>
    <recommendedName>
        <fullName evidence="3">histidine kinase</fullName>
        <ecNumber evidence="3">2.7.13.3</ecNumber>
    </recommendedName>
</protein>
<comment type="catalytic activity">
    <reaction evidence="1">
        <text>ATP + protein L-histidine = ADP + protein N-phospho-L-histidine.</text>
        <dbReference type="EC" id="2.7.13.3"/>
    </reaction>
</comment>
<dbReference type="InterPro" id="IPR036097">
    <property type="entry name" value="HisK_dim/P_sf"/>
</dbReference>
<dbReference type="FunFam" id="3.30.565.10:FF:000010">
    <property type="entry name" value="Sensor histidine kinase RcsC"/>
    <property type="match status" value="1"/>
</dbReference>
<keyword evidence="4 12" id="KW-0597">Phosphoprotein</keyword>
<evidence type="ECO:0000256" key="10">
    <source>
        <dbReference type="ARBA" id="ARBA00023136"/>
    </source>
</evidence>
<evidence type="ECO:0000313" key="16">
    <source>
        <dbReference type="EMBL" id="MBB3169603.1"/>
    </source>
</evidence>
<proteinExistence type="predicted"/>
<dbReference type="GO" id="GO:0003677">
    <property type="term" value="F:DNA binding"/>
    <property type="evidence" value="ECO:0007669"/>
    <property type="project" value="UniProtKB-KW"/>
</dbReference>
<dbReference type="EMBL" id="JACHXZ010000004">
    <property type="protein sequence ID" value="MBB3169603.1"/>
    <property type="molecule type" value="Genomic_DNA"/>
</dbReference>
<dbReference type="SMART" id="SM00387">
    <property type="entry name" value="HATPase_c"/>
    <property type="match status" value="1"/>
</dbReference>
<evidence type="ECO:0000256" key="3">
    <source>
        <dbReference type="ARBA" id="ARBA00012438"/>
    </source>
</evidence>
<sequence length="563" mass="62018">MNSSTAKDSINHDYVDAPTSTDYVRAVVNILEDIGDEKQRLETTQKAVLNILEDLEDEKRSAQEANRMKSEFLANMSHELRTPLNSIIGFSELMSDGKVGPIAENHKEYLGDILTSARHLLQLINDVLDLAKVEAGKLDFDAKPIQIHQLIHGIRDTLRSIAAARNIQVDVEIDNDIKDVIGDAARLKQVLYNYLSNALKFTPEGGQVCVSAEYVDEDYFKISVRDTGDGIAPENLSRLFIEFEQLDASIGKRHQGTGLGLALTKRIVEAQGGKVGVDSKIGVGSHFYAILPLSLRPDHLDEEPAKIAIESSQWHLPKILVVESNAIEREHYVNLLVSEGYEPQGVATGEEALNLARLQQWDAIAVDLSLSDIDGINVVSRIRAETPNETTPIIVITALPNNHLATIAVQEVLPKPTEPAALIAAIKRTEKHGKMRNQVMVIDDDPSDLKLVQQHLLDAGYQCNCFDNGQQALTSLVIEQPDIIILDLVMPAMGGVEVLEQLKLNSHSRDIPVIIWTETELSTTSQRKNLAAATSYLNKSDGHRALLTELGRHAPIPNPTKCS</sequence>
<dbReference type="RefSeq" id="WP_183911104.1">
    <property type="nucleotide sequence ID" value="NZ_JACHXZ010000004.1"/>
</dbReference>
<feature type="modified residue" description="4-aspartylphosphate" evidence="12">
    <location>
        <position position="367"/>
    </location>
</feature>
<feature type="domain" description="Response regulatory" evidence="15">
    <location>
        <begin position="318"/>
        <end position="430"/>
    </location>
</feature>
<dbReference type="SMART" id="SM00448">
    <property type="entry name" value="REC"/>
    <property type="match status" value="2"/>
</dbReference>
<organism evidence="16 17">
    <name type="scientific">Simiduia aestuariiviva</name>
    <dbReference type="NCBI Taxonomy" id="1510459"/>
    <lineage>
        <taxon>Bacteria</taxon>
        <taxon>Pseudomonadati</taxon>
        <taxon>Pseudomonadota</taxon>
        <taxon>Gammaproteobacteria</taxon>
        <taxon>Cellvibrionales</taxon>
        <taxon>Cellvibrionaceae</taxon>
        <taxon>Simiduia</taxon>
    </lineage>
</organism>
<dbReference type="PANTHER" id="PTHR43047">
    <property type="entry name" value="TWO-COMPONENT HISTIDINE PROTEIN KINASE"/>
    <property type="match status" value="1"/>
</dbReference>
<evidence type="ECO:0000259" key="15">
    <source>
        <dbReference type="PROSITE" id="PS50110"/>
    </source>
</evidence>
<evidence type="ECO:0000256" key="1">
    <source>
        <dbReference type="ARBA" id="ARBA00000085"/>
    </source>
</evidence>
<evidence type="ECO:0000256" key="9">
    <source>
        <dbReference type="ARBA" id="ARBA00023012"/>
    </source>
</evidence>
<dbReference type="PROSITE" id="PS50109">
    <property type="entry name" value="HIS_KIN"/>
    <property type="match status" value="1"/>
</dbReference>
<dbReference type="Pfam" id="PF00072">
    <property type="entry name" value="Response_reg"/>
    <property type="match status" value="2"/>
</dbReference>
<dbReference type="GO" id="GO:0000155">
    <property type="term" value="F:phosphorelay sensor kinase activity"/>
    <property type="evidence" value="ECO:0007669"/>
    <property type="project" value="InterPro"/>
</dbReference>
<feature type="modified residue" description="4-aspartylphosphate" evidence="12">
    <location>
        <position position="487"/>
    </location>
</feature>
<dbReference type="CDD" id="cd00156">
    <property type="entry name" value="REC"/>
    <property type="match status" value="1"/>
</dbReference>
<keyword evidence="5" id="KW-0808">Transferase</keyword>
<evidence type="ECO:0000256" key="12">
    <source>
        <dbReference type="PROSITE-ProRule" id="PRU00169"/>
    </source>
</evidence>
<dbReference type="InterPro" id="IPR001789">
    <property type="entry name" value="Sig_transdc_resp-reg_receiver"/>
</dbReference>
<dbReference type="Gene3D" id="3.40.50.2300">
    <property type="match status" value="2"/>
</dbReference>
<keyword evidence="13" id="KW-0175">Coiled coil</keyword>